<feature type="compositionally biased region" description="Basic and acidic residues" evidence="1">
    <location>
        <begin position="289"/>
        <end position="310"/>
    </location>
</feature>
<feature type="region of interest" description="Disordered" evidence="1">
    <location>
        <begin position="289"/>
        <end position="323"/>
    </location>
</feature>
<feature type="domain" description="Transposase IS701-like DDE" evidence="2">
    <location>
        <begin position="32"/>
        <end position="140"/>
    </location>
</feature>
<keyword evidence="4" id="KW-1185">Reference proteome</keyword>
<comment type="caution">
    <text evidence="3">The sequence shown here is derived from an EMBL/GenBank/DDBJ whole genome shotgun (WGS) entry which is preliminary data.</text>
</comment>
<protein>
    <submittedName>
        <fullName evidence="3">IS701 family transposase</fullName>
    </submittedName>
</protein>
<evidence type="ECO:0000313" key="3">
    <source>
        <dbReference type="EMBL" id="MFG1708673.1"/>
    </source>
</evidence>
<sequence>MELHPGPHPAQASRGTRRRPLPRSSLTIIHLRAPGQVENCQVMPMLTYASAAGHAFINRRLYLPEAWAADPARRAEAGVPEQVAFATKPALVIAMLAEELAAATPFRYLCADAAYGRDPDLRAFCHRHQIGYVLAVPLDVPLIDVRGEAESVEHVLDRLLAHGDSSMWERRACGSGTKGLRLYHWSAVAVTVSGQDPAPGYTHTLLIRRSITSPDEIAFFLAHALRGTAIPELITAAGMRWKIEENNETGKDLLGLTQYQVRSWTGWHRHVTTVMLALAFLAITRARLPDDDPPGHPDDSHDQDDDQGKEHAHRTAHPYPTPS</sequence>
<dbReference type="PANTHER" id="PTHR33627:SF1">
    <property type="entry name" value="TRANSPOSASE"/>
    <property type="match status" value="1"/>
</dbReference>
<dbReference type="Proteomes" id="UP001603978">
    <property type="component" value="Unassembled WGS sequence"/>
</dbReference>
<dbReference type="RefSeq" id="WP_393172917.1">
    <property type="nucleotide sequence ID" value="NZ_JBICRM010000029.1"/>
</dbReference>
<dbReference type="InterPro" id="IPR039365">
    <property type="entry name" value="IS701-like"/>
</dbReference>
<name>A0ABW7ANQ9_9ACTN</name>
<evidence type="ECO:0000313" key="4">
    <source>
        <dbReference type="Proteomes" id="UP001603978"/>
    </source>
</evidence>
<evidence type="ECO:0000259" key="2">
    <source>
        <dbReference type="Pfam" id="PF13546"/>
    </source>
</evidence>
<dbReference type="Pfam" id="PF13546">
    <property type="entry name" value="DDE_5"/>
    <property type="match status" value="1"/>
</dbReference>
<organism evidence="3 4">
    <name type="scientific">Nonomuraea marmarensis</name>
    <dbReference type="NCBI Taxonomy" id="3351344"/>
    <lineage>
        <taxon>Bacteria</taxon>
        <taxon>Bacillati</taxon>
        <taxon>Actinomycetota</taxon>
        <taxon>Actinomycetes</taxon>
        <taxon>Streptosporangiales</taxon>
        <taxon>Streptosporangiaceae</taxon>
        <taxon>Nonomuraea</taxon>
    </lineage>
</organism>
<dbReference type="PANTHER" id="PTHR33627">
    <property type="entry name" value="TRANSPOSASE"/>
    <property type="match status" value="1"/>
</dbReference>
<dbReference type="EMBL" id="JBICRM010000029">
    <property type="protein sequence ID" value="MFG1708673.1"/>
    <property type="molecule type" value="Genomic_DNA"/>
</dbReference>
<dbReference type="InterPro" id="IPR012337">
    <property type="entry name" value="RNaseH-like_sf"/>
</dbReference>
<dbReference type="SUPFAM" id="SSF53098">
    <property type="entry name" value="Ribonuclease H-like"/>
    <property type="match status" value="1"/>
</dbReference>
<gene>
    <name evidence="3" type="ORF">ACFLIM_36295</name>
</gene>
<accession>A0ABW7ANQ9</accession>
<proteinExistence type="predicted"/>
<dbReference type="NCBIfam" id="NF033540">
    <property type="entry name" value="transpos_IS701"/>
    <property type="match status" value="1"/>
</dbReference>
<evidence type="ECO:0000256" key="1">
    <source>
        <dbReference type="SAM" id="MobiDB-lite"/>
    </source>
</evidence>
<reference evidence="3 4" key="1">
    <citation type="submission" date="2024-10" db="EMBL/GenBank/DDBJ databases">
        <authorList>
            <person name="Topkara A.R."/>
            <person name="Saygin H."/>
        </authorList>
    </citation>
    <scope>NUCLEOTIDE SEQUENCE [LARGE SCALE GENOMIC DNA]</scope>
    <source>
        <strain evidence="3 4">M3C6</strain>
    </source>
</reference>
<dbReference type="InterPro" id="IPR038721">
    <property type="entry name" value="IS701-like_DDE_dom"/>
</dbReference>